<gene>
    <name evidence="6" type="ORF">FEF34_31855</name>
</gene>
<evidence type="ECO:0000256" key="4">
    <source>
        <dbReference type="PROSITE-ProRule" id="PRU00335"/>
    </source>
</evidence>
<dbReference type="SUPFAM" id="SSF46689">
    <property type="entry name" value="Homeodomain-like"/>
    <property type="match status" value="1"/>
</dbReference>
<evidence type="ECO:0000259" key="5">
    <source>
        <dbReference type="PROSITE" id="PS50977"/>
    </source>
</evidence>
<dbReference type="InterPro" id="IPR036271">
    <property type="entry name" value="Tet_transcr_reg_TetR-rel_C_sf"/>
</dbReference>
<dbReference type="SUPFAM" id="SSF48498">
    <property type="entry name" value="Tetracyclin repressor-like, C-terminal domain"/>
    <property type="match status" value="1"/>
</dbReference>
<keyword evidence="7" id="KW-1185">Reference proteome</keyword>
<dbReference type="GO" id="GO:0003700">
    <property type="term" value="F:DNA-binding transcription factor activity"/>
    <property type="evidence" value="ECO:0007669"/>
    <property type="project" value="TreeGrafter"/>
</dbReference>
<dbReference type="GO" id="GO:0000976">
    <property type="term" value="F:transcription cis-regulatory region binding"/>
    <property type="evidence" value="ECO:0007669"/>
    <property type="project" value="TreeGrafter"/>
</dbReference>
<keyword evidence="2 4" id="KW-0238">DNA-binding</keyword>
<dbReference type="Pfam" id="PF00440">
    <property type="entry name" value="TetR_N"/>
    <property type="match status" value="1"/>
</dbReference>
<dbReference type="PANTHER" id="PTHR30055:SF234">
    <property type="entry name" value="HTH-TYPE TRANSCRIPTIONAL REGULATOR BETI"/>
    <property type="match status" value="1"/>
</dbReference>
<name>A0A5R9ED60_9ACTN</name>
<keyword evidence="3" id="KW-0804">Transcription</keyword>
<feature type="DNA-binding region" description="H-T-H motif" evidence="4">
    <location>
        <begin position="31"/>
        <end position="50"/>
    </location>
</feature>
<comment type="caution">
    <text evidence="6">The sequence shown here is derived from an EMBL/GenBank/DDBJ whole genome shotgun (WGS) entry which is preliminary data.</text>
</comment>
<evidence type="ECO:0000256" key="1">
    <source>
        <dbReference type="ARBA" id="ARBA00023015"/>
    </source>
</evidence>
<organism evidence="6 7">
    <name type="scientific">Streptomyces marianii</name>
    <dbReference type="NCBI Taxonomy" id="1817406"/>
    <lineage>
        <taxon>Bacteria</taxon>
        <taxon>Bacillati</taxon>
        <taxon>Actinomycetota</taxon>
        <taxon>Actinomycetes</taxon>
        <taxon>Kitasatosporales</taxon>
        <taxon>Streptomycetaceae</taxon>
        <taxon>Streptomyces</taxon>
    </lineage>
</organism>
<dbReference type="RefSeq" id="WP_138056252.1">
    <property type="nucleotide sequence ID" value="NZ_VAWE01000001.1"/>
</dbReference>
<dbReference type="Proteomes" id="UP000305921">
    <property type="component" value="Unassembled WGS sequence"/>
</dbReference>
<evidence type="ECO:0000256" key="3">
    <source>
        <dbReference type="ARBA" id="ARBA00023163"/>
    </source>
</evidence>
<reference evidence="6 7" key="1">
    <citation type="submission" date="2019-05" db="EMBL/GenBank/DDBJ databases">
        <title>Streptomyces marianii sp. nov., a novel marine actinomycete from southern coast of India.</title>
        <authorList>
            <person name="Iniyan A.M."/>
            <person name="Wink J."/>
            <person name="Ramprasad E."/>
            <person name="Ramana C.V."/>
            <person name="Bunk B."/>
            <person name="Sproer C."/>
            <person name="Joseph F.-J.R.S."/>
            <person name="Vincent S.G.P."/>
        </authorList>
    </citation>
    <scope>NUCLEOTIDE SEQUENCE [LARGE SCALE GENOMIC DNA]</scope>
    <source>
        <strain evidence="6 7">ICN19</strain>
    </source>
</reference>
<dbReference type="InterPro" id="IPR009057">
    <property type="entry name" value="Homeodomain-like_sf"/>
</dbReference>
<evidence type="ECO:0000313" key="6">
    <source>
        <dbReference type="EMBL" id="TLQ46955.1"/>
    </source>
</evidence>
<sequence length="199" mass="21133">MTTPTRPRGAASRALLLRAAAEELAGNGTLEVAAVARRAGVSVGLPYRYFGTRSGLLIAVVESFYERLAEACMLRGYDDPTWVERESRRVRDLVGFLYAEPLAPLVLGGHAGDGEVAAFQTRRRSVLVELAARNIARAQRTGELPPRSDPELLAAATLAGAAAMVSVALTRTPRPPAEEVTAQVWAFLRGAVNPSGPAA</sequence>
<proteinExistence type="predicted"/>
<dbReference type="OrthoDB" id="3687980at2"/>
<dbReference type="PROSITE" id="PS50977">
    <property type="entry name" value="HTH_TETR_2"/>
    <property type="match status" value="1"/>
</dbReference>
<dbReference type="PANTHER" id="PTHR30055">
    <property type="entry name" value="HTH-TYPE TRANSCRIPTIONAL REGULATOR RUTR"/>
    <property type="match status" value="1"/>
</dbReference>
<protein>
    <submittedName>
        <fullName evidence="6">TetR/AcrR family transcriptional regulator</fullName>
    </submittedName>
</protein>
<feature type="domain" description="HTH tetR-type" evidence="5">
    <location>
        <begin position="10"/>
        <end position="68"/>
    </location>
</feature>
<dbReference type="InterPro" id="IPR050109">
    <property type="entry name" value="HTH-type_TetR-like_transc_reg"/>
</dbReference>
<evidence type="ECO:0000256" key="2">
    <source>
        <dbReference type="ARBA" id="ARBA00023125"/>
    </source>
</evidence>
<dbReference type="Gene3D" id="1.10.357.10">
    <property type="entry name" value="Tetracycline Repressor, domain 2"/>
    <property type="match status" value="1"/>
</dbReference>
<accession>A0A5R9ED60</accession>
<dbReference type="AlphaFoldDB" id="A0A5R9ED60"/>
<evidence type="ECO:0000313" key="7">
    <source>
        <dbReference type="Proteomes" id="UP000305921"/>
    </source>
</evidence>
<keyword evidence="1" id="KW-0805">Transcription regulation</keyword>
<dbReference type="InterPro" id="IPR001647">
    <property type="entry name" value="HTH_TetR"/>
</dbReference>
<dbReference type="EMBL" id="VAWE01000001">
    <property type="protein sequence ID" value="TLQ46955.1"/>
    <property type="molecule type" value="Genomic_DNA"/>
</dbReference>